<dbReference type="Gene3D" id="2.60.120.10">
    <property type="entry name" value="Jelly Rolls"/>
    <property type="match status" value="1"/>
</dbReference>
<evidence type="ECO:0000259" key="2">
    <source>
        <dbReference type="Pfam" id="PF09313"/>
    </source>
</evidence>
<feature type="domain" description="Tellurite resistance methyltransferase TehB-like" evidence="1">
    <location>
        <begin position="90"/>
        <end position="278"/>
    </location>
</feature>
<dbReference type="GO" id="GO:0046690">
    <property type="term" value="P:response to tellurium ion"/>
    <property type="evidence" value="ECO:0007669"/>
    <property type="project" value="InterPro"/>
</dbReference>
<sequence>MENLVCYKEMPIWTKATVPQGFKEQHNTKEGTWAKLTVLSGELTFAILDEAGNTTEQFCFSKKNQPPFIEPQQWHKIIDCSDDLECQLAFYCLPEDYVHKKYDLTKTHSEVLEAMSVVKPCKALDLGCGGGRNSLFLNLLGFDVTAVDENIERLATVVNEEQLPITVKQYDINSAAIQADYGFIFSTVVFMFLERNRIPDIIANMQAHTVSGGYNLIVSAMSTEDFPCPIDFSFTFKENELKEYYKEWDIVKYNENVGELHRLDENGNRIKLRFVTLLARKKV</sequence>
<evidence type="ECO:0000313" key="4">
    <source>
        <dbReference type="Proteomes" id="UP000273143"/>
    </source>
</evidence>
<dbReference type="InterPro" id="IPR015985">
    <property type="entry name" value="TehB-like_dom"/>
</dbReference>
<dbReference type="InterPro" id="IPR014431">
    <property type="entry name" value="Tellurite-R_TehB-2"/>
</dbReference>
<reference evidence="4" key="1">
    <citation type="submission" date="2018-06" db="EMBL/GenBank/DDBJ databases">
        <title>Complete genome of Pseudomonas insecticola strain QZS01.</title>
        <authorList>
            <person name="Wang J."/>
            <person name="Su Q."/>
        </authorList>
    </citation>
    <scope>NUCLEOTIDE SEQUENCE [LARGE SCALE GENOMIC DNA]</scope>
    <source>
        <strain evidence="4">QZS01</strain>
    </source>
</reference>
<dbReference type="Pfam" id="PF03848">
    <property type="entry name" value="TehB"/>
    <property type="match status" value="1"/>
</dbReference>
<dbReference type="InterPro" id="IPR014710">
    <property type="entry name" value="RmlC-like_jellyroll"/>
</dbReference>
<proteinExistence type="predicted"/>
<dbReference type="GO" id="GO:0008757">
    <property type="term" value="F:S-adenosylmethionine-dependent methyltransferase activity"/>
    <property type="evidence" value="ECO:0007669"/>
    <property type="project" value="InterPro"/>
</dbReference>
<dbReference type="Pfam" id="PF09313">
    <property type="entry name" value="TehB-like"/>
    <property type="match status" value="1"/>
</dbReference>
<name>A0A451EQE0_9GAMM</name>
<keyword evidence="3" id="KW-0489">Methyltransferase</keyword>
<accession>A0A451EQE0</accession>
<dbReference type="CDD" id="cd02440">
    <property type="entry name" value="AdoMet_MTases"/>
    <property type="match status" value="1"/>
</dbReference>
<dbReference type="Gene3D" id="3.40.50.150">
    <property type="entry name" value="Vaccinia Virus protein VP39"/>
    <property type="match status" value="1"/>
</dbReference>
<dbReference type="GO" id="GO:0032259">
    <property type="term" value="P:methylation"/>
    <property type="evidence" value="ECO:0007669"/>
    <property type="project" value="UniProtKB-KW"/>
</dbReference>
<dbReference type="NCBIfam" id="NF008992">
    <property type="entry name" value="PRK12335.1"/>
    <property type="match status" value="1"/>
</dbReference>
<dbReference type="SUPFAM" id="SSF51197">
    <property type="entry name" value="Clavaminate synthase-like"/>
    <property type="match status" value="1"/>
</dbReference>
<dbReference type="KEGG" id="emo:DM558_15300"/>
<dbReference type="InterPro" id="IPR004537">
    <property type="entry name" value="Tellurite-R_MeTrfase_TehB"/>
</dbReference>
<dbReference type="EMBL" id="CP029822">
    <property type="protein sequence ID" value="AZS52054.1"/>
    <property type="molecule type" value="Genomic_DNA"/>
</dbReference>
<evidence type="ECO:0000313" key="3">
    <source>
        <dbReference type="EMBL" id="AZS52054.1"/>
    </source>
</evidence>
<keyword evidence="3" id="KW-0808">Transferase</keyword>
<gene>
    <name evidence="3" type="primary">tehB</name>
    <name evidence="3" type="ORF">DM558_15300</name>
</gene>
<feature type="domain" description="TehB/YeaR-like" evidence="2">
    <location>
        <begin position="8"/>
        <end position="88"/>
    </location>
</feature>
<dbReference type="AlphaFoldDB" id="A0A451EQE0"/>
<dbReference type="PIRSF" id="PIRSF005215">
    <property type="entry name" value="TehB"/>
    <property type="match status" value="1"/>
</dbReference>
<dbReference type="Proteomes" id="UP000273143">
    <property type="component" value="Chromosome"/>
</dbReference>
<dbReference type="RefSeq" id="WP_127164706.1">
    <property type="nucleotide sequence ID" value="NZ_CP029822.1"/>
</dbReference>
<protein>
    <submittedName>
        <fullName evidence="3">SAM-dependent methyltransferase TehB</fullName>
    </submittedName>
</protein>
<dbReference type="SUPFAM" id="SSF53335">
    <property type="entry name" value="S-adenosyl-L-methionine-dependent methyltransferases"/>
    <property type="match status" value="1"/>
</dbReference>
<keyword evidence="4" id="KW-1185">Reference proteome</keyword>
<evidence type="ECO:0000259" key="1">
    <source>
        <dbReference type="Pfam" id="PF03848"/>
    </source>
</evidence>
<dbReference type="InterPro" id="IPR029063">
    <property type="entry name" value="SAM-dependent_MTases_sf"/>
</dbReference>
<dbReference type="NCBIfam" id="NF008405">
    <property type="entry name" value="PRK11207.1"/>
    <property type="match status" value="1"/>
</dbReference>
<organism evidence="3 4">
    <name type="scientific">Entomomonas moraniae</name>
    <dbReference type="NCBI Taxonomy" id="2213226"/>
    <lineage>
        <taxon>Bacteria</taxon>
        <taxon>Pseudomonadati</taxon>
        <taxon>Pseudomonadota</taxon>
        <taxon>Gammaproteobacteria</taxon>
        <taxon>Pseudomonadales</taxon>
        <taxon>Pseudomonadaceae</taxon>
        <taxon>Entomomonas</taxon>
    </lineage>
</organism>
<dbReference type="InterPro" id="IPR015392">
    <property type="entry name" value="TehB/YeaR-like_dom"/>
</dbReference>
<dbReference type="GO" id="GO:0005737">
    <property type="term" value="C:cytoplasm"/>
    <property type="evidence" value="ECO:0007669"/>
    <property type="project" value="InterPro"/>
</dbReference>
<dbReference type="NCBIfam" id="TIGR00477">
    <property type="entry name" value="tehB"/>
    <property type="match status" value="1"/>
</dbReference>